<dbReference type="CDD" id="cd20875">
    <property type="entry name" value="C1_ROCK2"/>
    <property type="match status" value="1"/>
</dbReference>
<dbReference type="Gene3D" id="3.30.60.20">
    <property type="match status" value="1"/>
</dbReference>
<dbReference type="GO" id="GO:0031267">
    <property type="term" value="F:small GTPase binding"/>
    <property type="evidence" value="ECO:0007669"/>
    <property type="project" value="InterPro"/>
</dbReference>
<dbReference type="FunFam" id="1.10.510.10:FF:001229">
    <property type="entry name" value="Rho-associated protein kinase 2"/>
    <property type="match status" value="1"/>
</dbReference>
<evidence type="ECO:0000259" key="28">
    <source>
        <dbReference type="PROSITE" id="PS50011"/>
    </source>
</evidence>
<dbReference type="GO" id="GO:0048598">
    <property type="term" value="P:embryonic morphogenesis"/>
    <property type="evidence" value="ECO:0007669"/>
    <property type="project" value="TreeGrafter"/>
</dbReference>
<dbReference type="FunFam" id="3.30.200.20:FF:001759">
    <property type="entry name" value="Rho-associated, coiled-coil-containing protein kinase 2b"/>
    <property type="match status" value="1"/>
</dbReference>
<dbReference type="GO" id="GO:0006939">
    <property type="term" value="P:smooth muscle contraction"/>
    <property type="evidence" value="ECO:0007669"/>
    <property type="project" value="InterPro"/>
</dbReference>
<keyword evidence="9" id="KW-0723">Serine/threonine-protein kinase</keyword>
<evidence type="ECO:0000259" key="32">
    <source>
        <dbReference type="PROSITE" id="PS51860"/>
    </source>
</evidence>
<dbReference type="InterPro" id="IPR011072">
    <property type="entry name" value="HR1_rho-bd"/>
</dbReference>
<dbReference type="FunFam" id="1.20.5.730:FF:000001">
    <property type="entry name" value="rho-associated protein kinase 2"/>
    <property type="match status" value="1"/>
</dbReference>
<dbReference type="GO" id="GO:0005886">
    <property type="term" value="C:plasma membrane"/>
    <property type="evidence" value="ECO:0007669"/>
    <property type="project" value="UniProtKB-SubCell"/>
</dbReference>
<feature type="domain" description="Phorbol-ester/DAG-type" evidence="29">
    <location>
        <begin position="1238"/>
        <end position="1293"/>
    </location>
</feature>
<evidence type="ECO:0000256" key="10">
    <source>
        <dbReference type="ARBA" id="ARBA00022553"/>
    </source>
</evidence>
<keyword evidence="14" id="KW-0863">Zinc-finger</keyword>
<feature type="binding site" evidence="22 24">
    <location>
        <position position="74"/>
    </location>
    <ligand>
        <name>ATP</name>
        <dbReference type="ChEBI" id="CHEBI:30616"/>
    </ligand>
</feature>
<evidence type="ECO:0000256" key="1">
    <source>
        <dbReference type="ARBA" id="ARBA00001946"/>
    </source>
</evidence>
<evidence type="ECO:0000256" key="3">
    <source>
        <dbReference type="ARBA" id="ARBA00004236"/>
    </source>
</evidence>
<dbReference type="PANTHER" id="PTHR22988">
    <property type="entry name" value="MYOTONIC DYSTROPHY S/T KINASE-RELATED"/>
    <property type="match status" value="1"/>
</dbReference>
<dbReference type="GO" id="GO:0005813">
    <property type="term" value="C:centrosome"/>
    <property type="evidence" value="ECO:0007669"/>
    <property type="project" value="TreeGrafter"/>
</dbReference>
<keyword evidence="13 24" id="KW-0547">Nucleotide-binding</keyword>
<dbReference type="Gene3D" id="1.20.5.340">
    <property type="match status" value="1"/>
</dbReference>
<keyword evidence="20" id="KW-0472">Membrane</keyword>
<dbReference type="FunFam" id="1.20.5.340:FF:000016">
    <property type="entry name" value="Rho-associated protein kinase 2"/>
    <property type="match status" value="1"/>
</dbReference>
<evidence type="ECO:0000259" key="27">
    <source>
        <dbReference type="PROSITE" id="PS50003"/>
    </source>
</evidence>
<keyword evidence="16" id="KW-0862">Zinc</keyword>
<dbReference type="CDD" id="cd11638">
    <property type="entry name" value="HR1_ROCK2"/>
    <property type="match status" value="1"/>
</dbReference>
<dbReference type="CDD" id="cd01242">
    <property type="entry name" value="PH_ROCK"/>
    <property type="match status" value="1"/>
</dbReference>
<dbReference type="GO" id="GO:0030866">
    <property type="term" value="P:cortical actin cytoskeleton organization"/>
    <property type="evidence" value="ECO:0007669"/>
    <property type="project" value="TreeGrafter"/>
</dbReference>
<evidence type="ECO:0000256" key="24">
    <source>
        <dbReference type="PROSITE-ProRule" id="PRU10141"/>
    </source>
</evidence>
<dbReference type="InterPro" id="IPR011009">
    <property type="entry name" value="Kinase-like_dom_sf"/>
</dbReference>
<evidence type="ECO:0000256" key="11">
    <source>
        <dbReference type="ARBA" id="ARBA00022679"/>
    </source>
</evidence>
<feature type="coiled-coil region" evidence="25">
    <location>
        <begin position="354"/>
        <end position="938"/>
    </location>
</feature>
<dbReference type="GO" id="GO:0007266">
    <property type="term" value="P:Rho protein signal transduction"/>
    <property type="evidence" value="ECO:0007669"/>
    <property type="project" value="UniProtKB-UniRule"/>
</dbReference>
<dbReference type="Proteomes" id="UP000573818">
    <property type="component" value="Unassembled WGS sequence"/>
</dbReference>
<dbReference type="GO" id="GO:0032956">
    <property type="term" value="P:regulation of actin cytoskeleton organization"/>
    <property type="evidence" value="ECO:0007669"/>
    <property type="project" value="InterPro"/>
</dbReference>
<evidence type="ECO:0000256" key="16">
    <source>
        <dbReference type="ARBA" id="ARBA00022833"/>
    </source>
</evidence>
<dbReference type="GO" id="GO:0005524">
    <property type="term" value="F:ATP binding"/>
    <property type="evidence" value="ECO:0007669"/>
    <property type="project" value="UniProtKB-UniRule"/>
</dbReference>
<dbReference type="GO" id="GO:0000281">
    <property type="term" value="P:mitotic cytokinesis"/>
    <property type="evidence" value="ECO:0007669"/>
    <property type="project" value="TreeGrafter"/>
</dbReference>
<comment type="similarity">
    <text evidence="5">Belongs to the protein kinase superfamily. AGC Ser/Thr protein kinase family.</text>
</comment>
<comment type="cofactor">
    <cofactor evidence="1">
        <name>Mg(2+)</name>
        <dbReference type="ChEBI" id="CHEBI:18420"/>
    </cofactor>
</comment>
<reference evidence="33 34" key="1">
    <citation type="submission" date="2019-09" db="EMBL/GenBank/DDBJ databases">
        <title>Bird 10,000 Genomes (B10K) Project - Family phase.</title>
        <authorList>
            <person name="Zhang G."/>
        </authorList>
    </citation>
    <scope>NUCLEOTIDE SEQUENCE [LARGE SCALE GENOMIC DNA]</scope>
    <source>
        <strain evidence="33">OUT-0013</strain>
        <tissue evidence="33">Blood</tissue>
    </source>
</reference>
<comment type="subcellular location">
    <subcellularLocation>
        <location evidence="3">Cell membrane</location>
    </subcellularLocation>
    <subcellularLocation>
        <location evidence="4">Cytoplasm</location>
        <location evidence="4">Cytoskeleton</location>
    </subcellularLocation>
    <subcellularLocation>
        <location evidence="2">Endomembrane system</location>
        <topology evidence="2">Peripheral membrane protein</topology>
    </subcellularLocation>
</comment>
<keyword evidence="11" id="KW-0808">Transferase</keyword>
<dbReference type="GO" id="GO:0005737">
    <property type="term" value="C:cytoplasm"/>
    <property type="evidence" value="ECO:0007669"/>
    <property type="project" value="TreeGrafter"/>
</dbReference>
<dbReference type="Pfam" id="PF25346">
    <property type="entry name" value="PH_MRCK"/>
    <property type="match status" value="1"/>
</dbReference>
<evidence type="ECO:0000256" key="15">
    <source>
        <dbReference type="ARBA" id="ARBA00022777"/>
    </source>
</evidence>
<dbReference type="SMART" id="SM00233">
    <property type="entry name" value="PH"/>
    <property type="match status" value="1"/>
</dbReference>
<dbReference type="InterPro" id="IPR046349">
    <property type="entry name" value="C1-like_sf"/>
</dbReference>
<dbReference type="GO" id="GO:0072518">
    <property type="term" value="F:Rho-dependent protein serine/threonine kinase activity"/>
    <property type="evidence" value="ECO:0007669"/>
    <property type="project" value="TreeGrafter"/>
</dbReference>
<dbReference type="PROSITE" id="PS50081">
    <property type="entry name" value="ZF_DAG_PE_2"/>
    <property type="match status" value="1"/>
</dbReference>
<evidence type="ECO:0000256" key="5">
    <source>
        <dbReference type="ARBA" id="ARBA00009903"/>
    </source>
</evidence>
<organism evidence="33 34">
    <name type="scientific">Sylvia atricapilla</name>
    <name type="common">blackcap</name>
    <dbReference type="NCBI Taxonomy" id="48155"/>
    <lineage>
        <taxon>Eukaryota</taxon>
        <taxon>Metazoa</taxon>
        <taxon>Chordata</taxon>
        <taxon>Craniata</taxon>
        <taxon>Vertebrata</taxon>
        <taxon>Euteleostomi</taxon>
        <taxon>Archelosauria</taxon>
        <taxon>Archosauria</taxon>
        <taxon>Dinosauria</taxon>
        <taxon>Saurischia</taxon>
        <taxon>Theropoda</taxon>
        <taxon>Coelurosauria</taxon>
        <taxon>Aves</taxon>
        <taxon>Neognathae</taxon>
        <taxon>Neoaves</taxon>
        <taxon>Telluraves</taxon>
        <taxon>Australaves</taxon>
        <taxon>Passeriformes</taxon>
        <taxon>Sylvioidea</taxon>
        <taxon>Sylviidae</taxon>
        <taxon>Sylviinae</taxon>
        <taxon>Sylvia</taxon>
    </lineage>
</organism>
<keyword evidence="18" id="KW-0460">Magnesium</keyword>
<evidence type="ECO:0000313" key="33">
    <source>
        <dbReference type="EMBL" id="NWY38449.1"/>
    </source>
</evidence>
<dbReference type="SUPFAM" id="SSF56112">
    <property type="entry name" value="Protein kinase-like (PK-like)"/>
    <property type="match status" value="1"/>
</dbReference>
<evidence type="ECO:0000256" key="17">
    <source>
        <dbReference type="ARBA" id="ARBA00022840"/>
    </source>
</evidence>
<dbReference type="InterPro" id="IPR017441">
    <property type="entry name" value="Protein_kinase_ATP_BS"/>
</dbReference>
<dbReference type="GO" id="GO:0008270">
    <property type="term" value="F:zinc ion binding"/>
    <property type="evidence" value="ECO:0007669"/>
    <property type="project" value="UniProtKB-KW"/>
</dbReference>
<keyword evidence="8" id="KW-0963">Cytoplasm</keyword>
<evidence type="ECO:0000256" key="7">
    <source>
        <dbReference type="ARBA" id="ARBA00022475"/>
    </source>
</evidence>
<evidence type="ECO:0000256" key="14">
    <source>
        <dbReference type="ARBA" id="ARBA00022771"/>
    </source>
</evidence>
<dbReference type="PIRSF" id="PIRSF037568">
    <property type="entry name" value="Rho_kinase"/>
    <property type="match status" value="1"/>
</dbReference>
<accession>A0A7K7DZF8</accession>
<dbReference type="PROSITE" id="PS51285">
    <property type="entry name" value="AGC_KINASE_CTER"/>
    <property type="match status" value="1"/>
</dbReference>
<dbReference type="PANTHER" id="PTHR22988:SF28">
    <property type="entry name" value="RHO-ASSOCIATED PROTEIN KINASE 2"/>
    <property type="match status" value="1"/>
</dbReference>
<keyword evidence="17 24" id="KW-0067">ATP-binding</keyword>
<dbReference type="InterPro" id="IPR011993">
    <property type="entry name" value="PH-like_dom_sf"/>
</dbReference>
<feature type="domain" description="REM-1" evidence="32">
    <location>
        <begin position="416"/>
        <end position="492"/>
    </location>
</feature>
<dbReference type="SUPFAM" id="SSF50729">
    <property type="entry name" value="PH domain-like"/>
    <property type="match status" value="1"/>
</dbReference>
<feature type="compositionally biased region" description="Polar residues" evidence="26">
    <location>
        <begin position="1340"/>
        <end position="1354"/>
    </location>
</feature>
<dbReference type="Gene3D" id="1.20.5.730">
    <property type="entry name" value="Single helix bin"/>
    <property type="match status" value="1"/>
</dbReference>
<dbReference type="SMART" id="SM00220">
    <property type="entry name" value="S_TKc"/>
    <property type="match status" value="1"/>
</dbReference>
<evidence type="ECO:0000256" key="2">
    <source>
        <dbReference type="ARBA" id="ARBA00004184"/>
    </source>
</evidence>
<dbReference type="Gene3D" id="3.30.200.20">
    <property type="entry name" value="Phosphorylase Kinase, domain 1"/>
    <property type="match status" value="1"/>
</dbReference>
<comment type="caution">
    <text evidence="33">The sequence shown here is derived from an EMBL/GenBank/DDBJ whole genome shotgun (WGS) entry which is preliminary data.</text>
</comment>
<dbReference type="PROSITE" id="PS51859">
    <property type="entry name" value="RHO_BD"/>
    <property type="match status" value="1"/>
</dbReference>
<dbReference type="SUPFAM" id="SSF103652">
    <property type="entry name" value="G protein-binding domain"/>
    <property type="match status" value="1"/>
</dbReference>
<dbReference type="InterPro" id="IPR015008">
    <property type="entry name" value="ROCK_Rho-bd_dom"/>
</dbReference>
<dbReference type="InterPro" id="IPR000961">
    <property type="entry name" value="AGC-kinase_C"/>
</dbReference>
<dbReference type="GO" id="GO:0010825">
    <property type="term" value="P:positive regulation of centrosome duplication"/>
    <property type="evidence" value="ECO:0007669"/>
    <property type="project" value="InterPro"/>
</dbReference>
<evidence type="ECO:0000313" key="34">
    <source>
        <dbReference type="Proteomes" id="UP000573818"/>
    </source>
</evidence>
<dbReference type="EMBL" id="VZSL01000022">
    <property type="protein sequence ID" value="NWY38449.1"/>
    <property type="molecule type" value="Genomic_DNA"/>
</dbReference>
<dbReference type="PROSITE" id="PS00107">
    <property type="entry name" value="PROTEIN_KINASE_ATP"/>
    <property type="match status" value="1"/>
</dbReference>
<feature type="region of interest" description="Disordered" evidence="26">
    <location>
        <begin position="1091"/>
        <end position="1124"/>
    </location>
</feature>
<evidence type="ECO:0000256" key="9">
    <source>
        <dbReference type="ARBA" id="ARBA00022527"/>
    </source>
</evidence>
<evidence type="ECO:0000256" key="18">
    <source>
        <dbReference type="ARBA" id="ARBA00022842"/>
    </source>
</evidence>
<evidence type="ECO:0000256" key="23">
    <source>
        <dbReference type="PROSITE-ProRule" id="PRU01207"/>
    </source>
</evidence>
<keyword evidence="12" id="KW-0479">Metal-binding</keyword>
<dbReference type="SMART" id="SM00133">
    <property type="entry name" value="S_TK_X"/>
    <property type="match status" value="1"/>
</dbReference>
<dbReference type="PROSITE" id="PS51860">
    <property type="entry name" value="REM_1"/>
    <property type="match status" value="1"/>
</dbReference>
<dbReference type="GO" id="GO:0031032">
    <property type="term" value="P:actomyosin structure organization"/>
    <property type="evidence" value="ECO:0007669"/>
    <property type="project" value="TreeGrafter"/>
</dbReference>
<dbReference type="InterPro" id="IPR057529">
    <property type="entry name" value="MRCK/ROCK_PH"/>
</dbReference>
<dbReference type="PROSITE" id="PS50011">
    <property type="entry name" value="PROTEIN_KINASE_DOM"/>
    <property type="match status" value="1"/>
</dbReference>
<dbReference type="Pfam" id="PF08912">
    <property type="entry name" value="Rho_Binding"/>
    <property type="match status" value="1"/>
</dbReference>
<feature type="domain" description="AGC-kinase C-terminal" evidence="30">
    <location>
        <begin position="279"/>
        <end position="347"/>
    </location>
</feature>
<dbReference type="FunFam" id="3.30.60.20:FF:000036">
    <property type="entry name" value="Rho-associated protein kinase 1"/>
    <property type="match status" value="1"/>
</dbReference>
<evidence type="ECO:0000256" key="22">
    <source>
        <dbReference type="PIRSR" id="PIRSR037568-2"/>
    </source>
</evidence>
<dbReference type="Gene3D" id="2.30.29.30">
    <property type="entry name" value="Pleckstrin-homology domain (PH domain)/Phosphotyrosine-binding domain (PTB)"/>
    <property type="match status" value="1"/>
</dbReference>
<evidence type="ECO:0000256" key="19">
    <source>
        <dbReference type="ARBA" id="ARBA00023054"/>
    </source>
</evidence>
<keyword evidence="21" id="KW-0206">Cytoskeleton</keyword>
<evidence type="ECO:0000256" key="26">
    <source>
        <dbReference type="SAM" id="MobiDB-lite"/>
    </source>
</evidence>
<dbReference type="CDD" id="cd22250">
    <property type="entry name" value="ROCK_SBD"/>
    <property type="match status" value="1"/>
</dbReference>
<dbReference type="InterPro" id="IPR050839">
    <property type="entry name" value="Rho-assoc_Ser/Thr_Kinase"/>
</dbReference>
<dbReference type="InterPro" id="IPR037311">
    <property type="entry name" value="ROCK2_HR1"/>
</dbReference>
<feature type="region of interest" description="Disordered" evidence="26">
    <location>
        <begin position="1323"/>
        <end position="1365"/>
    </location>
</feature>
<keyword evidence="10" id="KW-0597">Phosphoprotein</keyword>
<feature type="coiled-coil region" evidence="25">
    <location>
        <begin position="975"/>
        <end position="1020"/>
    </location>
</feature>
<evidence type="ECO:0000259" key="31">
    <source>
        <dbReference type="PROSITE" id="PS51859"/>
    </source>
</evidence>
<dbReference type="Pfam" id="PF00069">
    <property type="entry name" value="Pkinase"/>
    <property type="match status" value="1"/>
</dbReference>
<gene>
    <name evidence="33" type="primary">Rock2</name>
    <name evidence="33" type="ORF">SYLATR_R06420</name>
</gene>
<evidence type="ECO:0000256" key="8">
    <source>
        <dbReference type="ARBA" id="ARBA00022490"/>
    </source>
</evidence>
<feature type="domain" description="PH" evidence="27">
    <location>
        <begin position="1128"/>
        <end position="1327"/>
    </location>
</feature>
<name>A0A7K7DZF8_9SYLV</name>
<evidence type="ECO:0000259" key="30">
    <source>
        <dbReference type="PROSITE" id="PS51285"/>
    </source>
</evidence>
<evidence type="ECO:0000256" key="6">
    <source>
        <dbReference type="ARBA" id="ARBA00012513"/>
    </source>
</evidence>
<evidence type="ECO:0000256" key="4">
    <source>
        <dbReference type="ARBA" id="ARBA00004245"/>
    </source>
</evidence>
<dbReference type="GO" id="GO:1901888">
    <property type="term" value="P:regulation of cell junction assembly"/>
    <property type="evidence" value="ECO:0007669"/>
    <property type="project" value="TreeGrafter"/>
</dbReference>
<evidence type="ECO:0000256" key="20">
    <source>
        <dbReference type="ARBA" id="ARBA00023136"/>
    </source>
</evidence>
<dbReference type="InterPro" id="IPR020684">
    <property type="entry name" value="ROCK1/ROCK2"/>
</dbReference>
<evidence type="ECO:0000259" key="29">
    <source>
        <dbReference type="PROSITE" id="PS50081"/>
    </source>
</evidence>
<dbReference type="InterPro" id="IPR002219">
    <property type="entry name" value="PKC_DAG/PE"/>
</dbReference>
<evidence type="ECO:0000256" key="21">
    <source>
        <dbReference type="ARBA" id="ARBA00023212"/>
    </source>
</evidence>
<dbReference type="FunFam" id="2.30.29.30:FF:000033">
    <property type="entry name" value="Rho-associated protein kinase 2"/>
    <property type="match status" value="1"/>
</dbReference>
<dbReference type="GO" id="GO:0012505">
    <property type="term" value="C:endomembrane system"/>
    <property type="evidence" value="ECO:0007669"/>
    <property type="project" value="UniProtKB-SubCell"/>
</dbReference>
<feature type="domain" description="Protein kinase" evidence="28">
    <location>
        <begin position="1"/>
        <end position="276"/>
    </location>
</feature>
<feature type="non-terminal residue" evidence="33">
    <location>
        <position position="1"/>
    </location>
</feature>
<dbReference type="EC" id="2.7.11.1" evidence="6"/>
<dbReference type="InterPro" id="IPR001849">
    <property type="entry name" value="PH_domain"/>
</dbReference>
<dbReference type="Gene3D" id="1.10.510.10">
    <property type="entry name" value="Transferase(Phosphotransferase) domain 1"/>
    <property type="match status" value="1"/>
</dbReference>
<keyword evidence="19 23" id="KW-0175">Coiled coil</keyword>
<proteinExistence type="inferred from homology"/>
<dbReference type="SUPFAM" id="SSF57889">
    <property type="entry name" value="Cysteine-rich domain"/>
    <property type="match status" value="1"/>
</dbReference>
<dbReference type="PROSITE" id="PS50003">
    <property type="entry name" value="PH_DOMAIN"/>
    <property type="match status" value="1"/>
</dbReference>
<keyword evidence="15 33" id="KW-0418">Kinase</keyword>
<evidence type="ECO:0000256" key="25">
    <source>
        <dbReference type="SAM" id="Coils"/>
    </source>
</evidence>
<sequence>DGLNSLVLDLDYPALRKNKNIDNFLNRYEKIVEKIRALQMKAEDYDVVKVIGRGAFGEVQLVRHKMTQKVYAMKLLSKFEMIKRSDSAFFWEERDIMAFANSPWVVQVRKMCKIITTAISLQHTLQTKYFTVYILCFSAVLTEELFKRCSEAPCTDCVVTVAQTGMVRCDTAVGTPDYISPEVLKSQGGDGYYGRECDWWSVGVFLFEMLVGDTPFYADSLVGTYSKIMDHKNSLHFPDDVEISKHAKNLICAFLTDRDVRLGRNGVEEIKHHPFFRSDQWNWDNIRETAAPVVPELSSDIDSSNFDDIEDDKGDVETFPIPKAFVGNQLPFIGFTYYRDNLLLSDSSQSCRENESVQSSKNEFQKKLSKLEEQLSNELQAKDELEQKYRSTSIRLEKIAKELDEEITSRKNVESAVRQLEREKALLQHKNTEYQRKAEHEADKKRNLENEVNSLKDQLEDLKKRNQNSQISNEKINQLQRQLDEANSLLRSESDTAARLRKNQTESTKQIQQLEINNRELQDKNCLLENAKLKLEKEYLNLQSALESERRDRSHGSEIISDLQGRISSLEEEVKNGKSALAKLEMEKRQLQEKLTDLEKEKSNMEIDMTYKFKVMQQNLEQEEAEHKATKARLADKNKIYESIEEAKSEAMKEMEKKLLEERALKQKVENRLLEAEKQRSMLDCDLKQSQQKINELLRQKDLLTEDVKNLTLKIEQETQKRCLTQNDLKMQTQQVNTLKMSEKQLKQENNHLQEIKLSLEKQNNELRKERQDADGQMKELQDQLEAEQYFSTLYKTQVRELKEECEEKTKICKEMQQKIQELQDERDSLAAQLEITLTKADSEQLARSIAEEQYSDLEKEKIMKELEIKEMMARHKQELAEKDATIASLEEANRTLTSDVANLANEKEELNNKLKEAQEQITKLKEEEANVGNIKAQFEKQLLNERTLKTQAVNKLAEIMNRKGPVKRGADTDVRRKEKENRKLHMELKSEREKLTQMMIKYQKEINEMQAQIAEESQIRIELQMTLDSKDSDIEQLRSQLQSLHIGMDNSSIGSGPGESEADDGFPVHITQSHTMESMSFTYQHSSTSVSIATKPSSSRMLLDSDSDSEEEPLSCSHSPTEVDSTESRLEGWLSMPVRNNTKKFGWVKKYVIVSSKKILFYDSEQDKEQSNPHMVLDIDKLFHVRPVTQTDVYRADSKEIPRIFQILYANEGESKKEQEFPVEPMGEKSNYICHKGHEFIPTLYHFPTNCEACMKPLWHMFKPPPALECRRCHIKCHKDHMDKKEEIIAPCKVYYDISTAKNLLLLANSTEEQQKWVSRLVKKIPKKPPAPDPFARSSPRTSMKVQPNQSIRRPSRQLPPNKP</sequence>
<feature type="domain" description="RhoBD" evidence="31">
    <location>
        <begin position="898"/>
        <end position="966"/>
    </location>
</feature>
<dbReference type="InterPro" id="IPR000719">
    <property type="entry name" value="Prot_kinase_dom"/>
</dbReference>
<keyword evidence="7" id="KW-1003">Cell membrane</keyword>
<protein>
    <recommendedName>
        <fullName evidence="6">non-specific serine/threonine protein kinase</fullName>
        <ecNumber evidence="6">2.7.11.1</ecNumber>
    </recommendedName>
</protein>
<evidence type="ECO:0000256" key="13">
    <source>
        <dbReference type="ARBA" id="ARBA00022741"/>
    </source>
</evidence>
<dbReference type="SMART" id="SM00109">
    <property type="entry name" value="C1"/>
    <property type="match status" value="1"/>
</dbReference>
<feature type="non-terminal residue" evidence="33">
    <location>
        <position position="1365"/>
    </location>
</feature>
<evidence type="ECO:0000256" key="12">
    <source>
        <dbReference type="ARBA" id="ARBA00022723"/>
    </source>
</evidence>
<keyword evidence="34" id="KW-1185">Reference proteome</keyword>